<dbReference type="InterPro" id="IPR023393">
    <property type="entry name" value="START-like_dom_sf"/>
</dbReference>
<evidence type="ECO:0000313" key="2">
    <source>
        <dbReference type="Proteomes" id="UP000248014"/>
    </source>
</evidence>
<comment type="caution">
    <text evidence="1">The sequence shown here is derived from an EMBL/GenBank/DDBJ whole genome shotgun (WGS) entry which is preliminary data.</text>
</comment>
<accession>A0A2V3V616</accession>
<name>A0A2V3V616_9SPHN</name>
<reference evidence="1 2" key="1">
    <citation type="submission" date="2018-05" db="EMBL/GenBank/DDBJ databases">
        <title>Genomic Encyclopedia of Type Strains, Phase IV (KMG-IV): sequencing the most valuable type-strain genomes for metagenomic binning, comparative biology and taxonomic classification.</title>
        <authorList>
            <person name="Goeker M."/>
        </authorList>
    </citation>
    <scope>NUCLEOTIDE SEQUENCE [LARGE SCALE GENOMIC DNA]</scope>
    <source>
        <strain evidence="1 2">DSM 3183</strain>
    </source>
</reference>
<organism evidence="1 2">
    <name type="scientific">Blastomonas natatoria</name>
    <dbReference type="NCBI Taxonomy" id="34015"/>
    <lineage>
        <taxon>Bacteria</taxon>
        <taxon>Pseudomonadati</taxon>
        <taxon>Pseudomonadota</taxon>
        <taxon>Alphaproteobacteria</taxon>
        <taxon>Sphingomonadales</taxon>
        <taxon>Sphingomonadaceae</taxon>
        <taxon>Blastomonas</taxon>
    </lineage>
</organism>
<protein>
    <submittedName>
        <fullName evidence="1">Putative membrane protein</fullName>
    </submittedName>
</protein>
<dbReference type="Proteomes" id="UP000248014">
    <property type="component" value="Unassembled WGS sequence"/>
</dbReference>
<dbReference type="Gene3D" id="3.30.530.20">
    <property type="match status" value="1"/>
</dbReference>
<dbReference type="RefSeq" id="WP_110298389.1">
    <property type="nucleotide sequence ID" value="NZ_QJJM01000005.1"/>
</dbReference>
<evidence type="ECO:0000313" key="1">
    <source>
        <dbReference type="EMBL" id="PXW76341.1"/>
    </source>
</evidence>
<dbReference type="SUPFAM" id="SSF55961">
    <property type="entry name" value="Bet v1-like"/>
    <property type="match status" value="1"/>
</dbReference>
<proteinExistence type="predicted"/>
<sequence length="204" mass="22893">MTLANWARYGLAATLATAAGGMLIYRRQPRINHDAAPARSARHRRRFGDYRVTGAAVTVRATPQQILACWRNNAALWPVLEFLPFPEGHQDDLLLPPSGLRDMASRPLLTRIVTEREDELVAWRSEGEGHADMHGRLRFRDNGDKGTAVEVIVAVRPHHFASAWKTEAMMAEALELGLLRDLRRMKMLIETGEIATARLRPDAV</sequence>
<dbReference type="OrthoDB" id="9797595at2"/>
<dbReference type="AlphaFoldDB" id="A0A2V3V616"/>
<keyword evidence="2" id="KW-1185">Reference proteome</keyword>
<dbReference type="EMBL" id="QJJM01000005">
    <property type="protein sequence ID" value="PXW76341.1"/>
    <property type="molecule type" value="Genomic_DNA"/>
</dbReference>
<gene>
    <name evidence="1" type="ORF">C7451_105112</name>
</gene>